<gene>
    <name evidence="1" type="ORF">PsorP6_007921</name>
</gene>
<reference evidence="1 2" key="1">
    <citation type="journal article" date="2022" name="bioRxiv">
        <title>The genome of the oomycete Peronosclerospora sorghi, a cosmopolitan pathogen of maize and sorghum, is inflated with dispersed pseudogenes.</title>
        <authorList>
            <person name="Fletcher K."/>
            <person name="Martin F."/>
            <person name="Isakeit T."/>
            <person name="Cavanaugh K."/>
            <person name="Magill C."/>
            <person name="Michelmore R."/>
        </authorList>
    </citation>
    <scope>NUCLEOTIDE SEQUENCE [LARGE SCALE GENOMIC DNA]</scope>
    <source>
        <strain evidence="1">P6</strain>
    </source>
</reference>
<accession>A0ACC0W9Y7</accession>
<evidence type="ECO:0000313" key="2">
    <source>
        <dbReference type="Proteomes" id="UP001163321"/>
    </source>
</evidence>
<comment type="caution">
    <text evidence="1">The sequence shown here is derived from an EMBL/GenBank/DDBJ whole genome shotgun (WGS) entry which is preliminary data.</text>
</comment>
<dbReference type="Proteomes" id="UP001163321">
    <property type="component" value="Chromosome 3"/>
</dbReference>
<proteinExistence type="predicted"/>
<name>A0ACC0W9Y7_9STRA</name>
<protein>
    <submittedName>
        <fullName evidence="1">Uncharacterized protein</fullName>
    </submittedName>
</protein>
<dbReference type="EMBL" id="CM047582">
    <property type="protein sequence ID" value="KAI9914836.1"/>
    <property type="molecule type" value="Genomic_DNA"/>
</dbReference>
<sequence length="88" mass="9397">MRSSGAAARQSHEAASRDGVKVGGWGEPTMRCFVGCIGRPRVGAADAADKELQQQLADKKVELEVECVPTRVFEQDIVALQASQVAAR</sequence>
<organism evidence="1 2">
    <name type="scientific">Peronosclerospora sorghi</name>
    <dbReference type="NCBI Taxonomy" id="230839"/>
    <lineage>
        <taxon>Eukaryota</taxon>
        <taxon>Sar</taxon>
        <taxon>Stramenopiles</taxon>
        <taxon>Oomycota</taxon>
        <taxon>Peronosporomycetes</taxon>
        <taxon>Peronosporales</taxon>
        <taxon>Peronosporaceae</taxon>
        <taxon>Peronosclerospora</taxon>
    </lineage>
</organism>
<evidence type="ECO:0000313" key="1">
    <source>
        <dbReference type="EMBL" id="KAI9914836.1"/>
    </source>
</evidence>
<keyword evidence="2" id="KW-1185">Reference proteome</keyword>